<dbReference type="SUPFAM" id="SSF101473">
    <property type="entry name" value="DhaL-like"/>
    <property type="match status" value="1"/>
</dbReference>
<evidence type="ECO:0000313" key="4">
    <source>
        <dbReference type="EMBL" id="TKA08744.1"/>
    </source>
</evidence>
<dbReference type="InterPro" id="IPR004007">
    <property type="entry name" value="DhaL_dom"/>
</dbReference>
<sequence length="217" mass="22516">MPSTAVTDLEFVVKTIAQTAVDNEREFCELDAVVGDGDFGYSLARGFEVVLAEWDSFDRSSPAAFLKKIALVISKKVGGTSGPLWGTAFLRASGAVSDAAGLGGEEVISMLRSAAEGIKTRGKSDLGDKTLLDALIPMTDALEENLLTTAGPAKSPAELAKVAALAARAAADATSGMQARRGRPSYTGERSIGSPDAGAVAVAVIAERIADEWKLRV</sequence>
<reference evidence="4 5" key="1">
    <citation type="submission" date="2019-04" db="EMBL/GenBank/DDBJ databases">
        <title>Streptomyces oryziradicis sp. nov., a novel actinomycete isolated from rhizosphere soil of rice (Oryza sativa L.).</title>
        <authorList>
            <person name="Li C."/>
        </authorList>
    </citation>
    <scope>NUCLEOTIDE SEQUENCE [LARGE SCALE GENOMIC DNA]</scope>
    <source>
        <strain evidence="4 5">NEAU-C40</strain>
    </source>
</reference>
<dbReference type="PANTHER" id="PTHR28629">
    <property type="entry name" value="TRIOKINASE/FMN CYCLASE"/>
    <property type="match status" value="1"/>
</dbReference>
<dbReference type="SMART" id="SM01120">
    <property type="entry name" value="Dak2"/>
    <property type="match status" value="1"/>
</dbReference>
<protein>
    <submittedName>
        <fullName evidence="4">Dihydroxyacetone kinase subunit L</fullName>
    </submittedName>
</protein>
<dbReference type="Pfam" id="PF02734">
    <property type="entry name" value="Dak2"/>
    <property type="match status" value="1"/>
</dbReference>
<dbReference type="NCBIfam" id="TIGR02365">
    <property type="entry name" value="dha_L_ycgS"/>
    <property type="match status" value="1"/>
</dbReference>
<dbReference type="GO" id="GO:0004371">
    <property type="term" value="F:glycerone kinase activity"/>
    <property type="evidence" value="ECO:0007669"/>
    <property type="project" value="InterPro"/>
</dbReference>
<keyword evidence="2 4" id="KW-0418">Kinase</keyword>
<dbReference type="OrthoDB" id="9800291at2"/>
<dbReference type="GO" id="GO:0019563">
    <property type="term" value="P:glycerol catabolic process"/>
    <property type="evidence" value="ECO:0007669"/>
    <property type="project" value="TreeGrafter"/>
</dbReference>
<accession>A0A4U0SGJ9</accession>
<dbReference type="RefSeq" id="WP_136726486.1">
    <property type="nucleotide sequence ID" value="NZ_SUMC01000028.1"/>
</dbReference>
<evidence type="ECO:0000259" key="3">
    <source>
        <dbReference type="PROSITE" id="PS51480"/>
    </source>
</evidence>
<dbReference type="GO" id="GO:0005829">
    <property type="term" value="C:cytosol"/>
    <property type="evidence" value="ECO:0007669"/>
    <property type="project" value="TreeGrafter"/>
</dbReference>
<dbReference type="PROSITE" id="PS51480">
    <property type="entry name" value="DHAL"/>
    <property type="match status" value="1"/>
</dbReference>
<dbReference type="Gene3D" id="1.25.40.340">
    <property type="match status" value="1"/>
</dbReference>
<evidence type="ECO:0000256" key="1">
    <source>
        <dbReference type="ARBA" id="ARBA00022679"/>
    </source>
</evidence>
<dbReference type="PANTHER" id="PTHR28629:SF4">
    <property type="entry name" value="TRIOKINASE_FMN CYCLASE"/>
    <property type="match status" value="1"/>
</dbReference>
<dbReference type="FunFam" id="1.25.40.340:FF:000002">
    <property type="entry name" value="Dihydroxyacetone kinase, L subunit"/>
    <property type="match status" value="1"/>
</dbReference>
<feature type="domain" description="DhaL" evidence="3">
    <location>
        <begin position="7"/>
        <end position="211"/>
    </location>
</feature>
<comment type="caution">
    <text evidence="4">The sequence shown here is derived from an EMBL/GenBank/DDBJ whole genome shotgun (WGS) entry which is preliminary data.</text>
</comment>
<proteinExistence type="predicted"/>
<keyword evidence="1" id="KW-0808">Transferase</keyword>
<keyword evidence="5" id="KW-1185">Reference proteome</keyword>
<evidence type="ECO:0000256" key="2">
    <source>
        <dbReference type="ARBA" id="ARBA00022777"/>
    </source>
</evidence>
<dbReference type="EMBL" id="SUMC01000028">
    <property type="protein sequence ID" value="TKA08744.1"/>
    <property type="molecule type" value="Genomic_DNA"/>
</dbReference>
<dbReference type="InterPro" id="IPR036117">
    <property type="entry name" value="DhaL_dom_sf"/>
</dbReference>
<evidence type="ECO:0000313" key="5">
    <source>
        <dbReference type="Proteomes" id="UP000305778"/>
    </source>
</evidence>
<dbReference type="InterPro" id="IPR012737">
    <property type="entry name" value="DhaK_L_YcgS"/>
</dbReference>
<organism evidence="4 5">
    <name type="scientific">Actinacidiphila oryziradicis</name>
    <dbReference type="NCBI Taxonomy" id="2571141"/>
    <lineage>
        <taxon>Bacteria</taxon>
        <taxon>Bacillati</taxon>
        <taxon>Actinomycetota</taxon>
        <taxon>Actinomycetes</taxon>
        <taxon>Kitasatosporales</taxon>
        <taxon>Streptomycetaceae</taxon>
        <taxon>Actinacidiphila</taxon>
    </lineage>
</organism>
<dbReference type="AlphaFoldDB" id="A0A4U0SGJ9"/>
<name>A0A4U0SGJ9_9ACTN</name>
<dbReference type="InterPro" id="IPR050861">
    <property type="entry name" value="Dihydroxyacetone_Kinase"/>
</dbReference>
<gene>
    <name evidence="4" type="primary">dhaL</name>
    <name evidence="4" type="ORF">FCI23_26780</name>
</gene>
<dbReference type="Proteomes" id="UP000305778">
    <property type="component" value="Unassembled WGS sequence"/>
</dbReference>